<dbReference type="GO" id="GO:0043565">
    <property type="term" value="F:sequence-specific DNA binding"/>
    <property type="evidence" value="ECO:0007669"/>
    <property type="project" value="InterPro"/>
</dbReference>
<evidence type="ECO:0000313" key="1">
    <source>
        <dbReference type="EMBL" id="GGA82746.1"/>
    </source>
</evidence>
<dbReference type="NCBIfam" id="NF047595">
    <property type="entry name" value="IS66_ISRel24_TnpA"/>
    <property type="match status" value="1"/>
</dbReference>
<sequence length="117" mass="13015">MEVIIGGNQRRRWTGEDKARITAASFMPGANIAAVAREHGVSQGLLHYWRRCARERVSDEQEMRFVPVVTRDDEQPAARTDERVTIRAEVGGSCVLIECSVDERALLTVFSALRGSA</sequence>
<dbReference type="Pfam" id="PF01527">
    <property type="entry name" value="HTH_Tnp_1"/>
    <property type="match status" value="1"/>
</dbReference>
<name>A0A916S494_9HYPH</name>
<evidence type="ECO:0000313" key="2">
    <source>
        <dbReference type="Proteomes" id="UP000636264"/>
    </source>
</evidence>
<organism evidence="1 2">
    <name type="scientific">Nitratireductor aestuarii</name>
    <dbReference type="NCBI Taxonomy" id="1735103"/>
    <lineage>
        <taxon>Bacteria</taxon>
        <taxon>Pseudomonadati</taxon>
        <taxon>Pseudomonadota</taxon>
        <taxon>Alphaproteobacteria</taxon>
        <taxon>Hyphomicrobiales</taxon>
        <taxon>Phyllobacteriaceae</taxon>
        <taxon>Nitratireductor</taxon>
    </lineage>
</organism>
<dbReference type="SUPFAM" id="SSF48295">
    <property type="entry name" value="TrpR-like"/>
    <property type="match status" value="1"/>
</dbReference>
<comment type="caution">
    <text evidence="1">The sequence shown here is derived from an EMBL/GenBank/DDBJ whole genome shotgun (WGS) entry which is preliminary data.</text>
</comment>
<reference evidence="1" key="1">
    <citation type="journal article" date="2014" name="Int. J. Syst. Evol. Microbiol.">
        <title>Complete genome sequence of Corynebacterium casei LMG S-19264T (=DSM 44701T), isolated from a smear-ripened cheese.</title>
        <authorList>
            <consortium name="US DOE Joint Genome Institute (JGI-PGF)"/>
            <person name="Walter F."/>
            <person name="Albersmeier A."/>
            <person name="Kalinowski J."/>
            <person name="Ruckert C."/>
        </authorList>
    </citation>
    <scope>NUCLEOTIDE SEQUENCE</scope>
    <source>
        <strain evidence="1">CGMCC 1.15320</strain>
    </source>
</reference>
<dbReference type="AlphaFoldDB" id="A0A916S494"/>
<protein>
    <recommendedName>
        <fullName evidence="3">Transposase</fullName>
    </recommendedName>
</protein>
<dbReference type="RefSeq" id="WP_280516508.1">
    <property type="nucleotide sequence ID" value="NZ_BMIF01000030.1"/>
</dbReference>
<gene>
    <name evidence="1" type="ORF">GCM10011385_41230</name>
</gene>
<proteinExistence type="predicted"/>
<evidence type="ECO:0008006" key="3">
    <source>
        <dbReference type="Google" id="ProtNLM"/>
    </source>
</evidence>
<dbReference type="Proteomes" id="UP000636264">
    <property type="component" value="Unassembled WGS sequence"/>
</dbReference>
<dbReference type="EMBL" id="BMIF01000030">
    <property type="protein sequence ID" value="GGA82746.1"/>
    <property type="molecule type" value="Genomic_DNA"/>
</dbReference>
<dbReference type="GO" id="GO:0006313">
    <property type="term" value="P:DNA transposition"/>
    <property type="evidence" value="ECO:0007669"/>
    <property type="project" value="InterPro"/>
</dbReference>
<dbReference type="PANTHER" id="PTHR37936:SF3">
    <property type="entry name" value="TRANSPOSASE INSC FOR INSERTION ELEMENT IS2A-RELATED"/>
    <property type="match status" value="1"/>
</dbReference>
<dbReference type="InterPro" id="IPR002514">
    <property type="entry name" value="Transposase_8"/>
</dbReference>
<keyword evidence="2" id="KW-1185">Reference proteome</keyword>
<dbReference type="PANTHER" id="PTHR37936">
    <property type="entry name" value="TRANSPOSASE INSC FOR INSERTION ELEMENT IS2A-RELATED"/>
    <property type="match status" value="1"/>
</dbReference>
<dbReference type="InterPro" id="IPR010921">
    <property type="entry name" value="Trp_repressor/repl_initiator"/>
</dbReference>
<accession>A0A916S494</accession>
<reference evidence="1" key="2">
    <citation type="submission" date="2020-09" db="EMBL/GenBank/DDBJ databases">
        <authorList>
            <person name="Sun Q."/>
            <person name="Zhou Y."/>
        </authorList>
    </citation>
    <scope>NUCLEOTIDE SEQUENCE</scope>
    <source>
        <strain evidence="1">CGMCC 1.15320</strain>
    </source>
</reference>
<dbReference type="GO" id="GO:0004803">
    <property type="term" value="F:transposase activity"/>
    <property type="evidence" value="ECO:0007669"/>
    <property type="project" value="InterPro"/>
</dbReference>